<feature type="transmembrane region" description="Helical" evidence="1">
    <location>
        <begin position="91"/>
        <end position="113"/>
    </location>
</feature>
<evidence type="ECO:0000313" key="3">
    <source>
        <dbReference type="EMBL" id="KZX17568.1"/>
    </source>
</evidence>
<dbReference type="PANTHER" id="PTHR39430:SF1">
    <property type="entry name" value="PROTEASE"/>
    <property type="match status" value="1"/>
</dbReference>
<keyword evidence="1" id="KW-0472">Membrane</keyword>
<feature type="transmembrane region" description="Helical" evidence="1">
    <location>
        <begin position="119"/>
        <end position="139"/>
    </location>
</feature>
<feature type="transmembrane region" description="Helical" evidence="1">
    <location>
        <begin position="159"/>
        <end position="179"/>
    </location>
</feature>
<accession>A0A166FDN1</accession>
<evidence type="ECO:0000259" key="2">
    <source>
        <dbReference type="Pfam" id="PF02517"/>
    </source>
</evidence>
<dbReference type="GO" id="GO:0004175">
    <property type="term" value="F:endopeptidase activity"/>
    <property type="evidence" value="ECO:0007669"/>
    <property type="project" value="UniProtKB-ARBA"/>
</dbReference>
<dbReference type="InterPro" id="IPR003675">
    <property type="entry name" value="Rce1/LyrA-like_dom"/>
</dbReference>
<keyword evidence="1" id="KW-0812">Transmembrane</keyword>
<feature type="transmembrane region" description="Helical" evidence="1">
    <location>
        <begin position="16"/>
        <end position="42"/>
    </location>
</feature>
<feature type="transmembrane region" description="Helical" evidence="1">
    <location>
        <begin position="48"/>
        <end position="70"/>
    </location>
</feature>
<keyword evidence="4" id="KW-1185">Reference proteome</keyword>
<organism evidence="3 4">
    <name type="scientific">Methanobrevibacter filiformis</name>
    <dbReference type="NCBI Taxonomy" id="55758"/>
    <lineage>
        <taxon>Archaea</taxon>
        <taxon>Methanobacteriati</taxon>
        <taxon>Methanobacteriota</taxon>
        <taxon>Methanomada group</taxon>
        <taxon>Methanobacteria</taxon>
        <taxon>Methanobacteriales</taxon>
        <taxon>Methanobacteriaceae</taxon>
        <taxon>Methanobrevibacter</taxon>
    </lineage>
</organism>
<dbReference type="STRING" id="55758.MBFIL_00910"/>
<dbReference type="AlphaFoldDB" id="A0A166FDN1"/>
<dbReference type="EMBL" id="LWMT01000009">
    <property type="protein sequence ID" value="KZX17568.1"/>
    <property type="molecule type" value="Genomic_DNA"/>
</dbReference>
<feature type="domain" description="CAAX prenyl protease 2/Lysostaphin resistance protein A-like" evidence="2">
    <location>
        <begin position="126"/>
        <end position="225"/>
    </location>
</feature>
<dbReference type="GO" id="GO:0080120">
    <property type="term" value="P:CAAX-box protein maturation"/>
    <property type="evidence" value="ECO:0007669"/>
    <property type="project" value="UniProtKB-ARBA"/>
</dbReference>
<dbReference type="Proteomes" id="UP000077066">
    <property type="component" value="Unassembled WGS sequence"/>
</dbReference>
<comment type="caution">
    <text evidence="3">The sequence shown here is derived from an EMBL/GenBank/DDBJ whole genome shotgun (WGS) entry which is preliminary data.</text>
</comment>
<dbReference type="PANTHER" id="PTHR39430">
    <property type="entry name" value="MEMBRANE-ASSOCIATED PROTEASE-RELATED"/>
    <property type="match status" value="1"/>
</dbReference>
<reference evidence="3 4" key="1">
    <citation type="submission" date="2016-04" db="EMBL/GenBank/DDBJ databases">
        <title>Genome sequence of Methanobrevibacter filiformis DSM 11501.</title>
        <authorList>
            <person name="Poehlein A."/>
            <person name="Seedorf H."/>
            <person name="Daniel R."/>
        </authorList>
    </citation>
    <scope>NUCLEOTIDE SEQUENCE [LARGE SCALE GENOMIC DNA]</scope>
    <source>
        <strain evidence="3 4">DSM 11501</strain>
    </source>
</reference>
<gene>
    <name evidence="3" type="ORF">MBFIL_00910</name>
</gene>
<keyword evidence="3" id="KW-0378">Hydrolase</keyword>
<feature type="transmembrane region" description="Helical" evidence="1">
    <location>
        <begin position="256"/>
        <end position="278"/>
    </location>
</feature>
<evidence type="ECO:0000256" key="1">
    <source>
        <dbReference type="SAM" id="Phobius"/>
    </source>
</evidence>
<dbReference type="Pfam" id="PF02517">
    <property type="entry name" value="Rce1-like"/>
    <property type="match status" value="1"/>
</dbReference>
<dbReference type="RefSeq" id="WP_066970374.1">
    <property type="nucleotide sequence ID" value="NZ_LWMT01000009.1"/>
</dbReference>
<dbReference type="GO" id="GO:0006508">
    <property type="term" value="P:proteolysis"/>
    <property type="evidence" value="ECO:0007669"/>
    <property type="project" value="UniProtKB-KW"/>
</dbReference>
<feature type="transmembrane region" description="Helical" evidence="1">
    <location>
        <begin position="185"/>
        <end position="207"/>
    </location>
</feature>
<keyword evidence="3" id="KW-0645">Protease</keyword>
<proteinExistence type="predicted"/>
<dbReference type="PATRIC" id="fig|55758.3.peg.99"/>
<sequence>MNVENTSKKPGPLKPIIFVILIYIIGQIVAAMIISTVFNPIIGNNHDLMSVVGSVLLGLSTFILTIYVSFRVFKFKTNEIGLNKYKLGSRLLIGFVLAFICQLIMFIISLALGTAQIQAVGLNIFALIIALVVSMSAGISEEILDRGFFVAALKPTKNLLLILLAPTLFFTIAHIINMVSIGLDLTLSILALTTTFLAGIFLILIVIRTGSLAIAIAWHAGWDFFTTIFGGNLSSLNTGSPLFVVTHIGPDILTGGAYGIEASIIALIVLVILITLFYKFYPKSIHTTENKLMSLEFE</sequence>
<feature type="transmembrane region" description="Helical" evidence="1">
    <location>
        <begin position="214"/>
        <end position="236"/>
    </location>
</feature>
<keyword evidence="1" id="KW-1133">Transmembrane helix</keyword>
<evidence type="ECO:0000313" key="4">
    <source>
        <dbReference type="Proteomes" id="UP000077066"/>
    </source>
</evidence>
<name>A0A166FDN1_9EURY</name>
<protein>
    <submittedName>
        <fullName evidence="3">CAAX amino terminal protease self-immunity</fullName>
    </submittedName>
</protein>